<accession>A0A0E3LSK4</accession>
<evidence type="ECO:0000313" key="2">
    <source>
        <dbReference type="Proteomes" id="UP000033116"/>
    </source>
</evidence>
<reference evidence="1 2" key="1">
    <citation type="submission" date="2014-07" db="EMBL/GenBank/DDBJ databases">
        <title>Methanogenic archaea and the global carbon cycle.</title>
        <authorList>
            <person name="Henriksen J.R."/>
            <person name="Luke J."/>
            <person name="Reinhart S."/>
            <person name="Benedict M.N."/>
            <person name="Youngblut N.D."/>
            <person name="Metcalf M.E."/>
            <person name="Whitaker R.J."/>
            <person name="Metcalf W.W."/>
        </authorList>
    </citation>
    <scope>NUCLEOTIDE SEQUENCE [LARGE SCALE GENOMIC DNA]</scope>
    <source>
        <strain evidence="1 2">SarPi</strain>
    </source>
</reference>
<dbReference type="PATRIC" id="fig|1434115.4.peg.2493"/>
<gene>
    <name evidence="1" type="ORF">MSMAP_1941</name>
</gene>
<evidence type="ECO:0000313" key="1">
    <source>
        <dbReference type="EMBL" id="AKB61926.1"/>
    </source>
</evidence>
<dbReference type="EMBL" id="CP009511">
    <property type="protein sequence ID" value="AKB61926.1"/>
    <property type="molecule type" value="Genomic_DNA"/>
</dbReference>
<name>A0A0E3LSK4_METMZ</name>
<dbReference type="RefSeq" id="WP_048043468.1">
    <property type="nucleotide sequence ID" value="NZ_CP009511.1"/>
</dbReference>
<sequence length="82" mass="9353">MHCEDKTADSADKSREFGVLGNVLMELQREELEEIDTCLEETRKTGVTQNTAEILAEINASLKEIAETQKKILEEMQKNRID</sequence>
<dbReference type="GeneID" id="24865183"/>
<protein>
    <submittedName>
        <fullName evidence="1">Uncharacterized protein</fullName>
    </submittedName>
</protein>
<dbReference type="AlphaFoldDB" id="A0A0E3LSK4"/>
<proteinExistence type="predicted"/>
<organism evidence="1 2">
    <name type="scientific">Methanosarcina mazei SarPi</name>
    <dbReference type="NCBI Taxonomy" id="1434115"/>
    <lineage>
        <taxon>Archaea</taxon>
        <taxon>Methanobacteriati</taxon>
        <taxon>Methanobacteriota</taxon>
        <taxon>Stenosarchaea group</taxon>
        <taxon>Methanomicrobia</taxon>
        <taxon>Methanosarcinales</taxon>
        <taxon>Methanosarcinaceae</taxon>
        <taxon>Methanosarcina</taxon>
    </lineage>
</organism>
<dbReference type="HOGENOM" id="CLU_165877_0_0_2"/>
<dbReference type="Proteomes" id="UP000033116">
    <property type="component" value="Chromosome"/>
</dbReference>